<dbReference type="OrthoDB" id="7631278at2"/>
<keyword evidence="13" id="KW-1185">Reference proteome</keyword>
<evidence type="ECO:0000256" key="5">
    <source>
        <dbReference type="ARBA" id="ARBA00022475"/>
    </source>
</evidence>
<feature type="transmembrane region" description="Helical" evidence="11">
    <location>
        <begin position="26"/>
        <end position="48"/>
    </location>
</feature>
<dbReference type="Proteomes" id="UP000295399">
    <property type="component" value="Unassembled WGS sequence"/>
</dbReference>
<proteinExistence type="inferred from homology"/>
<keyword evidence="6" id="KW-0997">Cell inner membrane</keyword>
<dbReference type="GO" id="GO:0015627">
    <property type="term" value="C:type II protein secretion system complex"/>
    <property type="evidence" value="ECO:0007669"/>
    <property type="project" value="InterPro"/>
</dbReference>
<keyword evidence="9 11" id="KW-0472">Membrane</keyword>
<organism evidence="12 13">
    <name type="scientific">Rhodothalassium salexigens DSM 2132</name>
    <dbReference type="NCBI Taxonomy" id="1188247"/>
    <lineage>
        <taxon>Bacteria</taxon>
        <taxon>Pseudomonadati</taxon>
        <taxon>Pseudomonadota</taxon>
        <taxon>Alphaproteobacteria</taxon>
        <taxon>Rhodothalassiales</taxon>
        <taxon>Rhodothalassiaceae</taxon>
        <taxon>Rhodothalassium</taxon>
    </lineage>
</organism>
<dbReference type="GO" id="GO:0015628">
    <property type="term" value="P:protein secretion by the type II secretion system"/>
    <property type="evidence" value="ECO:0007669"/>
    <property type="project" value="InterPro"/>
</dbReference>
<evidence type="ECO:0000256" key="6">
    <source>
        <dbReference type="ARBA" id="ARBA00022519"/>
    </source>
</evidence>
<evidence type="ECO:0000256" key="3">
    <source>
        <dbReference type="ARBA" id="ARBA00021563"/>
    </source>
</evidence>
<keyword evidence="7 11" id="KW-0812">Transmembrane</keyword>
<accession>A0A4R2PTC1</accession>
<evidence type="ECO:0000256" key="1">
    <source>
        <dbReference type="ARBA" id="ARBA00004533"/>
    </source>
</evidence>
<name>A0A4R2PTC1_RHOSA</name>
<gene>
    <name evidence="12" type="ORF">EV659_101275</name>
</gene>
<dbReference type="EMBL" id="SLXO01000001">
    <property type="protein sequence ID" value="TCP38374.1"/>
    <property type="molecule type" value="Genomic_DNA"/>
</dbReference>
<dbReference type="Pfam" id="PF01203">
    <property type="entry name" value="T2SSN"/>
    <property type="match status" value="1"/>
</dbReference>
<keyword evidence="8" id="KW-0653">Protein transport</keyword>
<dbReference type="AlphaFoldDB" id="A0A4R2PTC1"/>
<evidence type="ECO:0000256" key="7">
    <source>
        <dbReference type="ARBA" id="ARBA00022692"/>
    </source>
</evidence>
<evidence type="ECO:0000256" key="4">
    <source>
        <dbReference type="ARBA" id="ARBA00022448"/>
    </source>
</evidence>
<evidence type="ECO:0000256" key="10">
    <source>
        <dbReference type="ARBA" id="ARBA00030772"/>
    </source>
</evidence>
<dbReference type="GO" id="GO:0005886">
    <property type="term" value="C:plasma membrane"/>
    <property type="evidence" value="ECO:0007669"/>
    <property type="project" value="UniProtKB-SubCell"/>
</dbReference>
<dbReference type="RefSeq" id="WP_132706761.1">
    <property type="nucleotide sequence ID" value="NZ_JACIGF010000001.1"/>
</dbReference>
<evidence type="ECO:0000256" key="9">
    <source>
        <dbReference type="ARBA" id="ARBA00023136"/>
    </source>
</evidence>
<keyword evidence="11" id="KW-1133">Transmembrane helix</keyword>
<comment type="subcellular location">
    <subcellularLocation>
        <location evidence="1">Cell inner membrane</location>
    </subcellularLocation>
</comment>
<dbReference type="InParanoid" id="A0A4R2PTC1"/>
<sequence>MTQTTPETVAKTGAGRGLWRRRSVRLGLVFVAVLLAALVATVPLSVAVRLAGLPAGVAHGGAHGTVWGGRLEAVRVHGADLGRVQLALRPLALLSGRWRLDWFADGRSALGQGRLETGLLGGGWTLSRTRLQVDLADMGLPLPVAPLGRAWLEAERLVWRADGCGAAEATAGTDVLAANAEALNWRGPRLDGPVQCQAGRLVARLTGATPAGGTADPASGAGTTEARLTLSVAPEGLARARLRLAGDDPRLGFSLPLVGFERRDGGYVLEMERAWR</sequence>
<reference evidence="12 13" key="1">
    <citation type="submission" date="2019-03" db="EMBL/GenBank/DDBJ databases">
        <title>Genomic Encyclopedia of Type Strains, Phase IV (KMG-IV): sequencing the most valuable type-strain genomes for metagenomic binning, comparative biology and taxonomic classification.</title>
        <authorList>
            <person name="Goeker M."/>
        </authorList>
    </citation>
    <scope>NUCLEOTIDE SEQUENCE [LARGE SCALE GENOMIC DNA]</scope>
    <source>
        <strain evidence="12 13">DSM 2132</strain>
    </source>
</reference>
<comment type="caution">
    <text evidence="12">The sequence shown here is derived from an EMBL/GenBank/DDBJ whole genome shotgun (WGS) entry which is preliminary data.</text>
</comment>
<protein>
    <recommendedName>
        <fullName evidence="3">Type II secretion system protein N</fullName>
    </recommendedName>
    <alternativeName>
        <fullName evidence="10">General secretion pathway protein N</fullName>
    </alternativeName>
</protein>
<comment type="similarity">
    <text evidence="2">Belongs to the GSP N family.</text>
</comment>
<evidence type="ECO:0000313" key="12">
    <source>
        <dbReference type="EMBL" id="TCP38374.1"/>
    </source>
</evidence>
<evidence type="ECO:0000256" key="11">
    <source>
        <dbReference type="SAM" id="Phobius"/>
    </source>
</evidence>
<evidence type="ECO:0000256" key="8">
    <source>
        <dbReference type="ARBA" id="ARBA00022927"/>
    </source>
</evidence>
<evidence type="ECO:0000313" key="13">
    <source>
        <dbReference type="Proteomes" id="UP000295399"/>
    </source>
</evidence>
<evidence type="ECO:0000256" key="2">
    <source>
        <dbReference type="ARBA" id="ARBA00007208"/>
    </source>
</evidence>
<keyword evidence="4" id="KW-0813">Transport</keyword>
<dbReference type="InterPro" id="IPR022792">
    <property type="entry name" value="T2SS_protein-GspN"/>
</dbReference>
<keyword evidence="5" id="KW-1003">Cell membrane</keyword>